<feature type="region of interest" description="Disordered" evidence="1">
    <location>
        <begin position="851"/>
        <end position="876"/>
    </location>
</feature>
<feature type="domain" description="Thiamine phosphate synthase/TenI" evidence="3">
    <location>
        <begin position="95"/>
        <end position="227"/>
    </location>
</feature>
<dbReference type="SUPFAM" id="SSF52540">
    <property type="entry name" value="P-loop containing nucleoside triphosphate hydrolases"/>
    <property type="match status" value="1"/>
</dbReference>
<evidence type="ECO:0000259" key="2">
    <source>
        <dbReference type="Pfam" id="PF01926"/>
    </source>
</evidence>
<dbReference type="InterPro" id="IPR013785">
    <property type="entry name" value="Aldolase_TIM"/>
</dbReference>
<dbReference type="GO" id="GO:0005525">
    <property type="term" value="F:GTP binding"/>
    <property type="evidence" value="ECO:0007669"/>
    <property type="project" value="InterPro"/>
</dbReference>
<dbReference type="CDD" id="cd09912">
    <property type="entry name" value="DLP_2"/>
    <property type="match status" value="1"/>
</dbReference>
<dbReference type="Pfam" id="PF01926">
    <property type="entry name" value="MMR_HSR1"/>
    <property type="match status" value="1"/>
</dbReference>
<evidence type="ECO:0008006" key="6">
    <source>
        <dbReference type="Google" id="ProtNLM"/>
    </source>
</evidence>
<gene>
    <name evidence="4" type="ORF">PPROV_000475400</name>
</gene>
<dbReference type="GO" id="GO:0031969">
    <property type="term" value="C:chloroplast membrane"/>
    <property type="evidence" value="ECO:0007669"/>
    <property type="project" value="TreeGrafter"/>
</dbReference>
<feature type="compositionally biased region" description="Basic residues" evidence="1">
    <location>
        <begin position="50"/>
        <end position="59"/>
    </location>
</feature>
<feature type="region of interest" description="Disordered" evidence="1">
    <location>
        <begin position="14"/>
        <end position="79"/>
    </location>
</feature>
<feature type="compositionally biased region" description="Acidic residues" evidence="1">
    <location>
        <begin position="302"/>
        <end position="320"/>
    </location>
</feature>
<name>A0A830HLU4_9CHLO</name>
<dbReference type="OrthoDB" id="422720at2759"/>
<evidence type="ECO:0000313" key="4">
    <source>
        <dbReference type="EMBL" id="GHP06007.1"/>
    </source>
</evidence>
<sequence length="1029" mass="108997">MSSSTISALRIVHCPGSSSRAPPVSRLQPQGVRLRDSSSSHLSSPLRSSTWHKTKRLHSQSRVASTSTTNSSSSIGTFAEKKRASVDTPAVCIFVNAEDVDDDAYARALDEAIGAGARVVVVTANDAANSAKLFDAAGKLRAQIRDRAVLLVDGPADVAAAAEATGVCVDATGLPTEVVRRTLKAVGGDGAPALVVRRCATPDDVATASQQGADAVILLGASTTSTAPDVVLAEARARTSVPLLADARGASVADAVGRARAATTTGADGITINVAELASAPEGPANAAAALLAELAKAAAVQEEEEEEEQQQQQQEEEEERSTTTASNVAVANDASAAVVVEEELSTTQSTADRLRANEAELLERLYSFLRDDVPVTLEELDLLPDCMAALADPILCVVVGEFNAGKSTLLNALLGGAFLQEGILPTTNEVTELRYLAPERDERSGKVDFVSDVVRTSDGRFQRGIGAPVLKRICLVDTPGTNVVLKRQKQLTEEYIPRADLVLFVVSADRPFTESETKFLSYIQDWGKKVVFVVNKADLLSNDDERAQVREYVQRNAREILNVADAMVFEVSARGALNAKKAVRDRLGIPYAPSSGNTEDALEAEVLEAYDRVGEELAKDANYTASNFDAVEALLKSYVSADSSRAAEAARLKLTTPLNVSNALLTAAGASVAELRMRAEAEVNALSSVQAQVAGFEEDMKKDAMMQKGRVSDAIRRAVERGGGYFDRVIRLSNYGQVIKYALGGDGEEEEEDGAAAVEEMSEEAKEVMKLVDDGDKARVAAIAESGGGGGDSGWRAIVEGEIAGESLGSLTSAATEFVNWCAENRDRAMENYDVYLQERAEALDVLQAPPAVDRDDDTKAAAAEGDTDDDLETPSDVIASVNADAAATALANEVREASSGVVRGIASAVAVGFVLTSVMDSATSDALSVVLALGVAYVSLVNLPLKRSSAKGKLRDAADGFESRLLDAMDRELERGCLRDVRVEMMGRSGVLLERANVLVELLVEMESKIGGLQDEVVRLKREVDEI</sequence>
<feature type="region of interest" description="Disordered" evidence="1">
    <location>
        <begin position="299"/>
        <end position="329"/>
    </location>
</feature>
<dbReference type="InterPro" id="IPR005225">
    <property type="entry name" value="Small_GTP-bd"/>
</dbReference>
<proteinExistence type="predicted"/>
<protein>
    <recommendedName>
        <fullName evidence="6">G domain-containing protein</fullName>
    </recommendedName>
</protein>
<dbReference type="AlphaFoldDB" id="A0A830HLU4"/>
<accession>A0A830HLU4</accession>
<dbReference type="InterPro" id="IPR027417">
    <property type="entry name" value="P-loop_NTPase"/>
</dbReference>
<dbReference type="InterPro" id="IPR022998">
    <property type="entry name" value="ThiamineP_synth_TenI"/>
</dbReference>
<dbReference type="Pfam" id="PF02581">
    <property type="entry name" value="TMP-TENI"/>
    <property type="match status" value="1"/>
</dbReference>
<feature type="domain" description="G" evidence="2">
    <location>
        <begin position="398"/>
        <end position="537"/>
    </location>
</feature>
<dbReference type="SUPFAM" id="SSF51395">
    <property type="entry name" value="FMN-linked oxidoreductases"/>
    <property type="match status" value="1"/>
</dbReference>
<evidence type="ECO:0000256" key="1">
    <source>
        <dbReference type="SAM" id="MobiDB-lite"/>
    </source>
</evidence>
<feature type="compositionally biased region" description="Low complexity" evidence="1">
    <location>
        <begin position="39"/>
        <end position="49"/>
    </location>
</feature>
<evidence type="ECO:0000259" key="3">
    <source>
        <dbReference type="Pfam" id="PF02581"/>
    </source>
</evidence>
<evidence type="ECO:0000313" key="5">
    <source>
        <dbReference type="Proteomes" id="UP000660262"/>
    </source>
</evidence>
<dbReference type="InterPro" id="IPR006073">
    <property type="entry name" value="GTP-bd"/>
</dbReference>
<dbReference type="NCBIfam" id="TIGR00231">
    <property type="entry name" value="small_GTP"/>
    <property type="match status" value="1"/>
</dbReference>
<organism evidence="4 5">
    <name type="scientific">Pycnococcus provasolii</name>
    <dbReference type="NCBI Taxonomy" id="41880"/>
    <lineage>
        <taxon>Eukaryota</taxon>
        <taxon>Viridiplantae</taxon>
        <taxon>Chlorophyta</taxon>
        <taxon>Pseudoscourfieldiophyceae</taxon>
        <taxon>Pseudoscourfieldiales</taxon>
        <taxon>Pycnococcaceae</taxon>
        <taxon>Pycnococcus</taxon>
    </lineage>
</organism>
<dbReference type="Gene3D" id="3.20.20.70">
    <property type="entry name" value="Aldolase class I"/>
    <property type="match status" value="1"/>
</dbReference>
<keyword evidence="5" id="KW-1185">Reference proteome</keyword>
<dbReference type="EMBL" id="BNJQ01000011">
    <property type="protein sequence ID" value="GHP06007.1"/>
    <property type="molecule type" value="Genomic_DNA"/>
</dbReference>
<dbReference type="Proteomes" id="UP000660262">
    <property type="component" value="Unassembled WGS sequence"/>
</dbReference>
<dbReference type="Gene3D" id="3.40.50.300">
    <property type="entry name" value="P-loop containing nucleotide triphosphate hydrolases"/>
    <property type="match status" value="1"/>
</dbReference>
<feature type="compositionally biased region" description="Low complexity" evidence="1">
    <location>
        <begin position="65"/>
        <end position="74"/>
    </location>
</feature>
<dbReference type="PANTHER" id="PTHR43681:SF1">
    <property type="entry name" value="SARCALUMENIN"/>
    <property type="match status" value="1"/>
</dbReference>
<dbReference type="PANTHER" id="PTHR43681">
    <property type="entry name" value="TRANSMEMBRANE GTPASE FZO"/>
    <property type="match status" value="1"/>
</dbReference>
<reference evidence="4" key="1">
    <citation type="submission" date="2020-10" db="EMBL/GenBank/DDBJ databases">
        <title>Unveiling of a novel bifunctional photoreceptor, Dualchrome1, isolated from a cosmopolitan green alga.</title>
        <authorList>
            <person name="Suzuki S."/>
            <person name="Kawachi M."/>
        </authorList>
    </citation>
    <scope>NUCLEOTIDE SEQUENCE</scope>
    <source>
        <strain evidence="4">NIES 2893</strain>
    </source>
</reference>
<dbReference type="InterPro" id="IPR051943">
    <property type="entry name" value="TRAFAC_Dynamin-like_GTPase"/>
</dbReference>
<dbReference type="GO" id="GO:0010027">
    <property type="term" value="P:thylakoid membrane organization"/>
    <property type="evidence" value="ECO:0007669"/>
    <property type="project" value="TreeGrafter"/>
</dbReference>
<comment type="caution">
    <text evidence="4">The sequence shown here is derived from an EMBL/GenBank/DDBJ whole genome shotgun (WGS) entry which is preliminary data.</text>
</comment>